<organism evidence="1 2">
    <name type="scientific">Phytophthora palmivora</name>
    <dbReference type="NCBI Taxonomy" id="4796"/>
    <lineage>
        <taxon>Eukaryota</taxon>
        <taxon>Sar</taxon>
        <taxon>Stramenopiles</taxon>
        <taxon>Oomycota</taxon>
        <taxon>Peronosporomycetes</taxon>
        <taxon>Peronosporales</taxon>
        <taxon>Peronosporaceae</taxon>
        <taxon>Phytophthora</taxon>
    </lineage>
</organism>
<comment type="caution">
    <text evidence="1">The sequence shown here is derived from an EMBL/GenBank/DDBJ whole genome shotgun (WGS) entry which is preliminary data.</text>
</comment>
<proteinExistence type="predicted"/>
<gene>
    <name evidence="1" type="ORF">PHPALM_6457</name>
</gene>
<reference evidence="1 2" key="1">
    <citation type="journal article" date="2017" name="Genome Biol. Evol.">
        <title>Phytophthora megakarya and P. palmivora, closely related causal agents of cacao black pod rot, underwent increases in genome sizes and gene numbers by different mechanisms.</title>
        <authorList>
            <person name="Ali S.S."/>
            <person name="Shao J."/>
            <person name="Lary D.J."/>
            <person name="Kronmiller B."/>
            <person name="Shen D."/>
            <person name="Strem M.D."/>
            <person name="Amoako-Attah I."/>
            <person name="Akrofi A.Y."/>
            <person name="Begoude B.A."/>
            <person name="Ten Hoopen G.M."/>
            <person name="Coulibaly K."/>
            <person name="Kebe B.I."/>
            <person name="Melnick R.L."/>
            <person name="Guiltinan M.J."/>
            <person name="Tyler B.M."/>
            <person name="Meinhardt L.W."/>
            <person name="Bailey B.A."/>
        </authorList>
    </citation>
    <scope>NUCLEOTIDE SEQUENCE [LARGE SCALE GENOMIC DNA]</scope>
    <source>
        <strain evidence="2">sbr112.9</strain>
    </source>
</reference>
<dbReference type="EMBL" id="NCKW01003472">
    <property type="protein sequence ID" value="POM76315.1"/>
    <property type="molecule type" value="Genomic_DNA"/>
</dbReference>
<dbReference type="OrthoDB" id="129399at2759"/>
<evidence type="ECO:0000313" key="2">
    <source>
        <dbReference type="Proteomes" id="UP000237271"/>
    </source>
</evidence>
<keyword evidence="2" id="KW-1185">Reference proteome</keyword>
<accession>A0A2P4YES3</accession>
<dbReference type="Proteomes" id="UP000237271">
    <property type="component" value="Unassembled WGS sequence"/>
</dbReference>
<name>A0A2P4YES3_9STRA</name>
<evidence type="ECO:0000313" key="1">
    <source>
        <dbReference type="EMBL" id="POM76315.1"/>
    </source>
</evidence>
<sequence>MMEKWDFLTPWCIVLNKRIDYNHLEFDDSPHGRQHRCLVVTLPMRKFCSDERNFRMKFHQVREALMLLSAVAHVDEPAWKYLLSKHCGVNLGKEGGEKFEQEISAKFVLILDLEERQKTESGELVDSDLVEFCGGGQRKVQSGDFQNALQKIAALDNTLKAGKPVVEVEIPVRVLYRARQPFSAIGDRPVEELLKAARAERVIKAEWEASRQCKKEKIKSRSFRCTFVLKPMIADFSNFPVRVDMVNTLSTLVEEKVCFSRVTLYIRFDSKLRADELLTKKVFGQLVTSVFGCKHPCDDLSNTHLTTTYTPAQIGTLVLYCDPSLSVEQFEALCSAMVVSQSVKRLCLSLWLDPTDTISSTTKWKWLAYALFSKRAQESSGLELLSLTSIGSMSVADIEAFRSVLTSEHPEEEILGSARGRVGEINAVLRKEARIKYNTEDGQPLTVESSIASVRTFSDDDQSEWVNAIIPGYGRCLVRRDDLVFEQEFGRTQRGISSLTIGFGDFNALAMDGLGNFLKTVGSSLKVLALDAMRIDLNIDFITQCCPNLEELSLRSLVTDVRYNFTEWHESNQPLPSLVVDWTDAIAVATELQDDYSSFTKSLRRLRVRLNNVRRTSDEHDQSRIKTITIGLLEMLKVNQTLEYVDIVTPPEYLDLFAEFRSHHLKPICRSIPFLMQSKLAFLSTFLSRMPSKTFRFNLDSHVLLKIFEFAATPVRCEVYVHELDWGDKYNEVPIYHLPVVLPSNNQHYDRIKVWSGGLSCGEVKEERELLCWLQPQPRVLQVILPTRVGIYGEFKDPESFQIEFQNTREALALLAAVAHVDYHGWKYLLTNHCRVDFGNTEHLQQEIQVSFVLSMEHVSETDLIELCGVTQRRVLSQGYVNCMERIAAMDHNLQQDKPGFDIEIPVRVMFSSTTFSKNNSRPIQVLLSIQHTEKLIRDEWESYNWSLENQPVESGQLRCTFLLEPMLADLRELGCGPEIAETMAKFVGENVWFSQLSVRAEMDQQRQVRATPMSFRQMMAVIFDATRRSQELANTSVRPVKFSAAVPFVRTFSDDGKSEVVNVVIPGFGRCLVQRDDLVPHKELQFNTKSWGLKSLTLQFAEGKRQKTRKGLPRLLAAIGSSLLFLTIDGSGEELDENTILKNCPNLLELSLHKGWVGVRLNFSEYHSNRKCIPKLRFRWQDICALTKDLSNNRNPFTKCARQLKIRLTNLEDSSDNNVRYDPTINTYLDALLEMLTLNQTLEFLEVTVPSEWHNYGDFFRIHHLKVIKRGRKFPTKSKAAFLSVISTKVKSSSSFKSSRKIKCEPSLSRSNQNGLDRRVISNIFGFATSAVFRQVYYHEMVQVHDNTTSEYADKYIASFYFSFKQVLILALE</sequence>
<protein>
    <submittedName>
        <fullName evidence="1">Uncharacterized protein</fullName>
    </submittedName>
</protein>